<dbReference type="KEGG" id="tpla:ElP_28330"/>
<sequence length="412" mass="44985">MNDISTKVAPMENSMVAASPRNVQSQTAGTQALMQRTLAEVQVAVMMARQFPRDKIEAREKLVLDCSREGLASVATYSYARGGTEITGPSIRLAEAAKNAWGNLQSGWRELSRSKGADGVGQSEVEAFAWDAENNTRESVTFIVRHWRDTKGGGYPLKEERDIKELLANQAKRVERGCILNSIDGDMIEAALAQCNVTLTTKVTATPERIASMVAMFNELGVTKGQIEKRIQRRVDAINPPLIISLTKIYNSLKDGMSKATDWFEPEESTEDAAKPGSRAEAIKEKLRKEKPAAQEGKPGYDPETGEIPAEEKPETQQAGTQAEVKPSVPFSAALIGMKPMPGNTSQLDLDGWAAAWEAMCLAAPDADKLQLLQKNNAKQLAQLQSLRPAQHQWCMEVYASSLERLGGKPAA</sequence>
<proteinExistence type="predicted"/>
<dbReference type="AlphaFoldDB" id="A0A518H264"/>
<accession>A0A518H264</accession>
<organism evidence="2 3">
    <name type="scientific">Tautonia plasticadhaerens</name>
    <dbReference type="NCBI Taxonomy" id="2527974"/>
    <lineage>
        <taxon>Bacteria</taxon>
        <taxon>Pseudomonadati</taxon>
        <taxon>Planctomycetota</taxon>
        <taxon>Planctomycetia</taxon>
        <taxon>Isosphaerales</taxon>
        <taxon>Isosphaeraceae</taxon>
        <taxon>Tautonia</taxon>
    </lineage>
</organism>
<dbReference type="EMBL" id="CP036426">
    <property type="protein sequence ID" value="QDV34936.1"/>
    <property type="molecule type" value="Genomic_DNA"/>
</dbReference>
<dbReference type="RefSeq" id="WP_197446971.1">
    <property type="nucleotide sequence ID" value="NZ_CP036426.1"/>
</dbReference>
<gene>
    <name evidence="2" type="ORF">ElP_28330</name>
</gene>
<keyword evidence="3" id="KW-1185">Reference proteome</keyword>
<feature type="region of interest" description="Disordered" evidence="1">
    <location>
        <begin position="286"/>
        <end position="325"/>
    </location>
</feature>
<dbReference type="Proteomes" id="UP000317835">
    <property type="component" value="Chromosome"/>
</dbReference>
<reference evidence="2 3" key="1">
    <citation type="submission" date="2019-02" db="EMBL/GenBank/DDBJ databases">
        <title>Deep-cultivation of Planctomycetes and their phenomic and genomic characterization uncovers novel biology.</title>
        <authorList>
            <person name="Wiegand S."/>
            <person name="Jogler M."/>
            <person name="Boedeker C."/>
            <person name="Pinto D."/>
            <person name="Vollmers J."/>
            <person name="Rivas-Marin E."/>
            <person name="Kohn T."/>
            <person name="Peeters S.H."/>
            <person name="Heuer A."/>
            <person name="Rast P."/>
            <person name="Oberbeckmann S."/>
            <person name="Bunk B."/>
            <person name="Jeske O."/>
            <person name="Meyerdierks A."/>
            <person name="Storesund J.E."/>
            <person name="Kallscheuer N."/>
            <person name="Luecker S."/>
            <person name="Lage O.M."/>
            <person name="Pohl T."/>
            <person name="Merkel B.J."/>
            <person name="Hornburger P."/>
            <person name="Mueller R.-W."/>
            <person name="Bruemmer F."/>
            <person name="Labrenz M."/>
            <person name="Spormann A.M."/>
            <person name="Op den Camp H."/>
            <person name="Overmann J."/>
            <person name="Amann R."/>
            <person name="Jetten M.S.M."/>
            <person name="Mascher T."/>
            <person name="Medema M.H."/>
            <person name="Devos D.P."/>
            <person name="Kaster A.-K."/>
            <person name="Ovreas L."/>
            <person name="Rohde M."/>
            <person name="Galperin M.Y."/>
            <person name="Jogler C."/>
        </authorList>
    </citation>
    <scope>NUCLEOTIDE SEQUENCE [LARGE SCALE GENOMIC DNA]</scope>
    <source>
        <strain evidence="2 3">ElP</strain>
    </source>
</reference>
<evidence type="ECO:0000313" key="2">
    <source>
        <dbReference type="EMBL" id="QDV34936.1"/>
    </source>
</evidence>
<protein>
    <submittedName>
        <fullName evidence="2">Uncharacterized protein</fullName>
    </submittedName>
</protein>
<evidence type="ECO:0000256" key="1">
    <source>
        <dbReference type="SAM" id="MobiDB-lite"/>
    </source>
</evidence>
<name>A0A518H264_9BACT</name>
<evidence type="ECO:0000313" key="3">
    <source>
        <dbReference type="Proteomes" id="UP000317835"/>
    </source>
</evidence>